<dbReference type="InterPro" id="IPR036052">
    <property type="entry name" value="TrpB-like_PALP_sf"/>
</dbReference>
<keyword evidence="2" id="KW-1185">Reference proteome</keyword>
<dbReference type="KEGG" id="haad:MW046_08185"/>
<reference evidence="1" key="1">
    <citation type="submission" date="2022-04" db="EMBL/GenBank/DDBJ databases">
        <title>Halocatena sp. nov., isolated from a salt lake.</title>
        <authorList>
            <person name="Cui H.-L."/>
        </authorList>
    </citation>
    <scope>NUCLEOTIDE SEQUENCE</scope>
    <source>
        <strain evidence="1">AD-1</strain>
    </source>
</reference>
<sequence>MEVIETPDGDCIALGAEAVATERNALGHHGFYVEPTYAIAPTALDRYRERGVFGPDDDVVVPLTGSRLKK</sequence>
<dbReference type="Gene3D" id="3.40.50.1100">
    <property type="match status" value="1"/>
</dbReference>
<dbReference type="Proteomes" id="UP000831768">
    <property type="component" value="Chromosome"/>
</dbReference>
<dbReference type="RefSeq" id="WP_247992627.1">
    <property type="nucleotide sequence ID" value="NZ_CP096019.1"/>
</dbReference>
<dbReference type="AlphaFoldDB" id="A0A8U0A0J5"/>
<accession>A0A8U0A0J5</accession>
<dbReference type="EMBL" id="CP096019">
    <property type="protein sequence ID" value="UPM41948.1"/>
    <property type="molecule type" value="Genomic_DNA"/>
</dbReference>
<name>A0A8U0A0J5_9EURY</name>
<dbReference type="GeneID" id="71928018"/>
<gene>
    <name evidence="1" type="ORF">MW046_08185</name>
</gene>
<evidence type="ECO:0000313" key="2">
    <source>
        <dbReference type="Proteomes" id="UP000831768"/>
    </source>
</evidence>
<organism evidence="1 2">
    <name type="scientific">Halocatena salina</name>
    <dbReference type="NCBI Taxonomy" id="2934340"/>
    <lineage>
        <taxon>Archaea</taxon>
        <taxon>Methanobacteriati</taxon>
        <taxon>Methanobacteriota</taxon>
        <taxon>Stenosarchaea group</taxon>
        <taxon>Halobacteria</taxon>
        <taxon>Halobacteriales</taxon>
        <taxon>Natronomonadaceae</taxon>
        <taxon>Halocatena</taxon>
    </lineage>
</organism>
<dbReference type="SUPFAM" id="SSF53686">
    <property type="entry name" value="Tryptophan synthase beta subunit-like PLP-dependent enzymes"/>
    <property type="match status" value="1"/>
</dbReference>
<evidence type="ECO:0000313" key="1">
    <source>
        <dbReference type="EMBL" id="UPM41948.1"/>
    </source>
</evidence>
<proteinExistence type="predicted"/>
<protein>
    <submittedName>
        <fullName evidence="1">Uncharacterized protein</fullName>
    </submittedName>
</protein>